<organism evidence="1 2">
    <name type="scientific">Streptomyces zagrosensis</name>
    <dbReference type="NCBI Taxonomy" id="1042984"/>
    <lineage>
        <taxon>Bacteria</taxon>
        <taxon>Bacillati</taxon>
        <taxon>Actinomycetota</taxon>
        <taxon>Actinomycetes</taxon>
        <taxon>Kitasatosporales</taxon>
        <taxon>Streptomycetaceae</taxon>
        <taxon>Streptomyces</taxon>
    </lineage>
</organism>
<comment type="caution">
    <text evidence="1">The sequence shown here is derived from an EMBL/GenBank/DDBJ whole genome shotgun (WGS) entry which is preliminary data.</text>
</comment>
<evidence type="ECO:0000313" key="2">
    <source>
        <dbReference type="Proteomes" id="UP000588098"/>
    </source>
</evidence>
<proteinExistence type="predicted"/>
<dbReference type="RefSeq" id="WP_281392941.1">
    <property type="nucleotide sequence ID" value="NZ_JACHJL010000038.1"/>
</dbReference>
<dbReference type="AlphaFoldDB" id="A0A7W9QHA6"/>
<evidence type="ECO:0000313" key="1">
    <source>
        <dbReference type="EMBL" id="MBB5940253.1"/>
    </source>
</evidence>
<protein>
    <recommendedName>
        <fullName evidence="3">Transposase</fullName>
    </recommendedName>
</protein>
<dbReference type="Proteomes" id="UP000588098">
    <property type="component" value="Unassembled WGS sequence"/>
</dbReference>
<accession>A0A7W9QHA6</accession>
<evidence type="ECO:0008006" key="3">
    <source>
        <dbReference type="Google" id="ProtNLM"/>
    </source>
</evidence>
<gene>
    <name evidence="1" type="ORF">FHS42_007351</name>
</gene>
<name>A0A7W9QHA6_9ACTN</name>
<sequence length="43" mass="4616">MALTHGAAPLHLALVFGIDEKTAIRYADSARALLDQAAEQPLR</sequence>
<keyword evidence="2" id="KW-1185">Reference proteome</keyword>
<reference evidence="1 2" key="1">
    <citation type="submission" date="2020-08" db="EMBL/GenBank/DDBJ databases">
        <title>Genomic Encyclopedia of Type Strains, Phase III (KMG-III): the genomes of soil and plant-associated and newly described type strains.</title>
        <authorList>
            <person name="Whitman W."/>
        </authorList>
    </citation>
    <scope>NUCLEOTIDE SEQUENCE [LARGE SCALE GENOMIC DNA]</scope>
    <source>
        <strain evidence="1 2">CECT 8305</strain>
    </source>
</reference>
<dbReference type="EMBL" id="JACHJL010000038">
    <property type="protein sequence ID" value="MBB5940253.1"/>
    <property type="molecule type" value="Genomic_DNA"/>
</dbReference>